<dbReference type="SUPFAM" id="SSF54211">
    <property type="entry name" value="Ribosomal protein S5 domain 2-like"/>
    <property type="match status" value="2"/>
</dbReference>
<dbReference type="SUPFAM" id="SSF50249">
    <property type="entry name" value="Nucleic acid-binding proteins"/>
    <property type="match status" value="1"/>
</dbReference>
<gene>
    <name evidence="7 10" type="primary">pnp</name>
    <name evidence="10" type="ORF">GCM10023184_20440</name>
</gene>
<dbReference type="Pfam" id="PF00575">
    <property type="entry name" value="S1"/>
    <property type="match status" value="1"/>
</dbReference>
<comment type="cofactor">
    <cofactor evidence="7">
        <name>Mg(2+)</name>
        <dbReference type="ChEBI" id="CHEBI:18420"/>
    </cofactor>
</comment>
<dbReference type="InterPro" id="IPR004087">
    <property type="entry name" value="KH_dom"/>
</dbReference>
<dbReference type="InterPro" id="IPR012162">
    <property type="entry name" value="PNPase"/>
</dbReference>
<dbReference type="InterPro" id="IPR001247">
    <property type="entry name" value="ExoRNase_PH_dom1"/>
</dbReference>
<dbReference type="InterPro" id="IPR036612">
    <property type="entry name" value="KH_dom_type_1_sf"/>
</dbReference>
<dbReference type="SMART" id="SM00316">
    <property type="entry name" value="S1"/>
    <property type="match status" value="1"/>
</dbReference>
<evidence type="ECO:0000313" key="10">
    <source>
        <dbReference type="EMBL" id="GAA4329702.1"/>
    </source>
</evidence>
<keyword evidence="11" id="KW-1185">Reference proteome</keyword>
<dbReference type="CDD" id="cd02393">
    <property type="entry name" value="KH-I_PNPase"/>
    <property type="match status" value="1"/>
</dbReference>
<organism evidence="10 11">
    <name type="scientific">Flaviaesturariibacter amylovorans</name>
    <dbReference type="NCBI Taxonomy" id="1084520"/>
    <lineage>
        <taxon>Bacteria</taxon>
        <taxon>Pseudomonadati</taxon>
        <taxon>Bacteroidota</taxon>
        <taxon>Chitinophagia</taxon>
        <taxon>Chitinophagales</taxon>
        <taxon>Chitinophagaceae</taxon>
        <taxon>Flaviaestuariibacter</taxon>
    </lineage>
</organism>
<comment type="function">
    <text evidence="7">Involved in mRNA degradation. Catalyzes the phosphorolysis of single-stranded polyribonucleotides processively in the 3'- to 5'-direction.</text>
</comment>
<dbReference type="InterPro" id="IPR020568">
    <property type="entry name" value="Ribosomal_Su5_D2-typ_SF"/>
</dbReference>
<feature type="region of interest" description="Disordered" evidence="8">
    <location>
        <begin position="711"/>
        <end position="820"/>
    </location>
</feature>
<dbReference type="SUPFAM" id="SSF54791">
    <property type="entry name" value="Eukaryotic type KH-domain (KH-domain type I)"/>
    <property type="match status" value="1"/>
</dbReference>
<evidence type="ECO:0000256" key="2">
    <source>
        <dbReference type="ARBA" id="ARBA00022490"/>
    </source>
</evidence>
<feature type="domain" description="S1 motif" evidence="9">
    <location>
        <begin position="636"/>
        <end position="705"/>
    </location>
</feature>
<sequence>MLTQKFSKTFDIGGGREVTIESGRLARQADGSVTVRQGNCVLLATVVATEEPKPGQSFFPLSVDYMEKFASAGRIPGSFFKREGRLNDYEVLTSRLVDRALRPLFPEDYFCEVQVIITLVSSDPEVMPDAMACLAASAALAVSTVPIQEIISEARVSRINGEYVINPTRSQMEQSDMDFIIAATEKNIMMVEGEAKECSEEDLIKVIELAHDAIRVQIKAQEELRDMIGVGPKRDYPKPEQDEELRARVNALGEKRMAEIARAFQPKAQRKDAYKAVKDEVLAALKAEANLPEGEDLPDATKKLVSNYISDLQYHTVRDMILNDRVRLDGRKLDEVRALDMEVDVLPGPHGSALFTRGETQSLTTVTLGTPLDELLVESAAKSEYSKFLLHYNFPPFSTGEVKFLRAPGRREVGHGNLALRSLKQMMPGGEYSYTVRVVSDILESNGSSSMATVCAGCLALMDAGVPFRKHVSGVAMGLITKGDKFAVLTDILGDEDHLGDMDFKVTGTRDGICGVQMDIKVDGLSMDVMRQALEQARRGRMHILEAMEQCMPAAREDVKPHAPRTVKIYIDREFIGAVIGPGGKIIQQIQRETGTTINIEEKNDQGEVAIFGAVKEGVDKALAWVKGIVEVPEEGGEYEGKVMSIMPYGAFVEFMPGKQGLMHISEVSWKRLETLDGVLNEGDMVKIKLIGVDQKTGKFKLSRKALLEKPEGHVEERRERREDRGDRRDDRGGDRRDRDRRDDRGGDRRDRGDRREGSSDRHGRNDRREERREFRSGNGEGNNNPEPRENGGQQAEQPQQQQGNTPQAGHSDLGPDDLL</sequence>
<evidence type="ECO:0000256" key="4">
    <source>
        <dbReference type="ARBA" id="ARBA00022695"/>
    </source>
</evidence>
<dbReference type="InterPro" id="IPR027408">
    <property type="entry name" value="PNPase/RNase_PH_dom_sf"/>
</dbReference>
<comment type="catalytic activity">
    <reaction evidence="7">
        <text>RNA(n+1) + phosphate = RNA(n) + a ribonucleoside 5'-diphosphate</text>
        <dbReference type="Rhea" id="RHEA:22096"/>
        <dbReference type="Rhea" id="RHEA-COMP:14527"/>
        <dbReference type="Rhea" id="RHEA-COMP:17342"/>
        <dbReference type="ChEBI" id="CHEBI:43474"/>
        <dbReference type="ChEBI" id="CHEBI:57930"/>
        <dbReference type="ChEBI" id="CHEBI:140395"/>
        <dbReference type="EC" id="2.7.7.8"/>
    </reaction>
</comment>
<dbReference type="SMART" id="SM00322">
    <property type="entry name" value="KH"/>
    <property type="match status" value="1"/>
</dbReference>
<dbReference type="Proteomes" id="UP001501725">
    <property type="component" value="Unassembled WGS sequence"/>
</dbReference>
<dbReference type="Pfam" id="PF03725">
    <property type="entry name" value="RNase_PH_C"/>
    <property type="match status" value="2"/>
</dbReference>
<dbReference type="InterPro" id="IPR004088">
    <property type="entry name" value="KH_dom_type_1"/>
</dbReference>
<comment type="caution">
    <text evidence="10">The sequence shown here is derived from an EMBL/GenBank/DDBJ whole genome shotgun (WGS) entry which is preliminary data.</text>
</comment>
<evidence type="ECO:0000256" key="1">
    <source>
        <dbReference type="ARBA" id="ARBA00007404"/>
    </source>
</evidence>
<evidence type="ECO:0000259" key="9">
    <source>
        <dbReference type="PROSITE" id="PS50126"/>
    </source>
</evidence>
<dbReference type="InterPro" id="IPR015847">
    <property type="entry name" value="ExoRNase_PH_dom2"/>
</dbReference>
<keyword evidence="2 7" id="KW-0963">Cytoplasm</keyword>
<name>A0ABP8GTJ7_9BACT</name>
<accession>A0ABP8GTJ7</accession>
<dbReference type="PANTHER" id="PTHR11252:SF0">
    <property type="entry name" value="POLYRIBONUCLEOTIDE NUCLEOTIDYLTRANSFERASE 1, MITOCHONDRIAL"/>
    <property type="match status" value="1"/>
</dbReference>
<dbReference type="InterPro" id="IPR012340">
    <property type="entry name" value="NA-bd_OB-fold"/>
</dbReference>
<dbReference type="EMBL" id="BAABGY010000007">
    <property type="protein sequence ID" value="GAA4329702.1"/>
    <property type="molecule type" value="Genomic_DNA"/>
</dbReference>
<feature type="compositionally biased region" description="Low complexity" evidence="8">
    <location>
        <begin position="782"/>
        <end position="810"/>
    </location>
</feature>
<evidence type="ECO:0000256" key="8">
    <source>
        <dbReference type="SAM" id="MobiDB-lite"/>
    </source>
</evidence>
<keyword evidence="4 7" id="KW-0548">Nucleotidyltransferase</keyword>
<evidence type="ECO:0000313" key="11">
    <source>
        <dbReference type="Proteomes" id="UP001501725"/>
    </source>
</evidence>
<comment type="similarity">
    <text evidence="1 7">Belongs to the polyribonucleotide nucleotidyltransferase family.</text>
</comment>
<evidence type="ECO:0000256" key="3">
    <source>
        <dbReference type="ARBA" id="ARBA00022679"/>
    </source>
</evidence>
<dbReference type="InterPro" id="IPR003029">
    <property type="entry name" value="S1_domain"/>
</dbReference>
<reference evidence="11" key="1">
    <citation type="journal article" date="2019" name="Int. J. Syst. Evol. Microbiol.">
        <title>The Global Catalogue of Microorganisms (GCM) 10K type strain sequencing project: providing services to taxonomists for standard genome sequencing and annotation.</title>
        <authorList>
            <consortium name="The Broad Institute Genomics Platform"/>
            <consortium name="The Broad Institute Genome Sequencing Center for Infectious Disease"/>
            <person name="Wu L."/>
            <person name="Ma J."/>
        </authorList>
    </citation>
    <scope>NUCLEOTIDE SEQUENCE [LARGE SCALE GENOMIC DNA]</scope>
    <source>
        <strain evidence="11">JCM 17919</strain>
    </source>
</reference>
<dbReference type="CDD" id="cd11364">
    <property type="entry name" value="RNase_PH_PNPase_2"/>
    <property type="match status" value="1"/>
</dbReference>
<comment type="subcellular location">
    <subcellularLocation>
        <location evidence="7">Cytoplasm</location>
    </subcellularLocation>
</comment>
<protein>
    <recommendedName>
        <fullName evidence="7">Polyribonucleotide nucleotidyltransferase</fullName>
        <ecNumber evidence="7">2.7.7.8</ecNumber>
    </recommendedName>
    <alternativeName>
        <fullName evidence="7">Polynucleotide phosphorylase</fullName>
        <shortName evidence="7">PNPase</shortName>
    </alternativeName>
</protein>
<dbReference type="Gene3D" id="3.30.230.70">
    <property type="entry name" value="GHMP Kinase, N-terminal domain"/>
    <property type="match status" value="2"/>
</dbReference>
<dbReference type="InterPro" id="IPR036345">
    <property type="entry name" value="ExoRNase_PH_dom2_sf"/>
</dbReference>
<dbReference type="PANTHER" id="PTHR11252">
    <property type="entry name" value="POLYRIBONUCLEOTIDE NUCLEOTIDYLTRANSFERASE"/>
    <property type="match status" value="1"/>
</dbReference>
<keyword evidence="6 7" id="KW-0694">RNA-binding</keyword>
<dbReference type="Pfam" id="PF00013">
    <property type="entry name" value="KH_1"/>
    <property type="match status" value="1"/>
</dbReference>
<dbReference type="Gene3D" id="2.40.50.140">
    <property type="entry name" value="Nucleic acid-binding proteins"/>
    <property type="match status" value="1"/>
</dbReference>
<evidence type="ECO:0000256" key="5">
    <source>
        <dbReference type="ARBA" id="ARBA00022842"/>
    </source>
</evidence>
<dbReference type="InterPro" id="IPR015848">
    <property type="entry name" value="PNPase_PH_RNA-bd_bac/org-type"/>
</dbReference>
<feature type="binding site" evidence="7">
    <location>
        <position position="497"/>
    </location>
    <ligand>
        <name>Mg(2+)</name>
        <dbReference type="ChEBI" id="CHEBI:18420"/>
    </ligand>
</feature>
<dbReference type="SUPFAM" id="SSF55666">
    <property type="entry name" value="Ribonuclease PH domain 2-like"/>
    <property type="match status" value="2"/>
</dbReference>
<dbReference type="PROSITE" id="PS50084">
    <property type="entry name" value="KH_TYPE_1"/>
    <property type="match status" value="1"/>
</dbReference>
<feature type="binding site" evidence="7">
    <location>
        <position position="503"/>
    </location>
    <ligand>
        <name>Mg(2+)</name>
        <dbReference type="ChEBI" id="CHEBI:18420"/>
    </ligand>
</feature>
<dbReference type="Gene3D" id="3.30.1370.10">
    <property type="entry name" value="K Homology domain, type 1"/>
    <property type="match status" value="1"/>
</dbReference>
<feature type="compositionally biased region" description="Basic and acidic residues" evidence="8">
    <location>
        <begin position="711"/>
        <end position="776"/>
    </location>
</feature>
<dbReference type="Pfam" id="PF01138">
    <property type="entry name" value="RNase_PH"/>
    <property type="match status" value="2"/>
</dbReference>
<evidence type="ECO:0000256" key="6">
    <source>
        <dbReference type="ARBA" id="ARBA00022884"/>
    </source>
</evidence>
<dbReference type="EC" id="2.7.7.8" evidence="7"/>
<keyword evidence="7" id="KW-0479">Metal-binding</keyword>
<dbReference type="HAMAP" id="MF_01595">
    <property type="entry name" value="PNPase"/>
    <property type="match status" value="1"/>
</dbReference>
<keyword evidence="5 7" id="KW-0460">Magnesium</keyword>
<dbReference type="Pfam" id="PF03726">
    <property type="entry name" value="PNPase"/>
    <property type="match status" value="1"/>
</dbReference>
<dbReference type="NCBIfam" id="NF008805">
    <property type="entry name" value="PRK11824.1"/>
    <property type="match status" value="1"/>
</dbReference>
<evidence type="ECO:0000256" key="7">
    <source>
        <dbReference type="HAMAP-Rule" id="MF_01595"/>
    </source>
</evidence>
<proteinExistence type="inferred from homology"/>
<keyword evidence="3 7" id="KW-0808">Transferase</keyword>
<dbReference type="RefSeq" id="WP_345255549.1">
    <property type="nucleotide sequence ID" value="NZ_BAABGY010000007.1"/>
</dbReference>
<dbReference type="NCBIfam" id="TIGR03591">
    <property type="entry name" value="polynuc_phos"/>
    <property type="match status" value="1"/>
</dbReference>
<dbReference type="PROSITE" id="PS50126">
    <property type="entry name" value="S1"/>
    <property type="match status" value="1"/>
</dbReference>